<dbReference type="Gene3D" id="1.10.260.40">
    <property type="entry name" value="lambda repressor-like DNA-binding domains"/>
    <property type="match status" value="1"/>
</dbReference>
<dbReference type="GO" id="GO:0003677">
    <property type="term" value="F:DNA binding"/>
    <property type="evidence" value="ECO:0007669"/>
    <property type="project" value="UniProtKB-KW"/>
</dbReference>
<dbReference type="Proteomes" id="UP000199263">
    <property type="component" value="Unassembled WGS sequence"/>
</dbReference>
<dbReference type="AlphaFoldDB" id="A0A1I1HTN1"/>
<dbReference type="InterPro" id="IPR011990">
    <property type="entry name" value="TPR-like_helical_dom_sf"/>
</dbReference>
<dbReference type="PROSITE" id="PS50943">
    <property type="entry name" value="HTH_CROC1"/>
    <property type="match status" value="1"/>
</dbReference>
<dbReference type="CDD" id="cd00093">
    <property type="entry name" value="HTH_XRE"/>
    <property type="match status" value="1"/>
</dbReference>
<evidence type="ECO:0000313" key="4">
    <source>
        <dbReference type="Proteomes" id="UP000199263"/>
    </source>
</evidence>
<dbReference type="GO" id="GO:0003700">
    <property type="term" value="F:DNA-binding transcription factor activity"/>
    <property type="evidence" value="ECO:0007669"/>
    <property type="project" value="TreeGrafter"/>
</dbReference>
<evidence type="ECO:0000256" key="1">
    <source>
        <dbReference type="ARBA" id="ARBA00023125"/>
    </source>
</evidence>
<dbReference type="STRING" id="119641.SAMN05421842_1029"/>
<dbReference type="InterPro" id="IPR050807">
    <property type="entry name" value="TransReg_Diox_bact_type"/>
</dbReference>
<accession>A0A1I1HTN1</accession>
<name>A0A1I1HTN1_9CLOT</name>
<sequence>MEILSLGEKIKSRRKELNMTLKDLAKNRITPGQISLIESGRSNPSMDLLEYLALTLDISIGHLMESEESQAEKISIYYEQVAESYILCGNYDIAQQYINNSLYYSEKYNLEYRKARLLFISAQIYIYKEDFPMAQKFFLSSNVIFIKNNNYEEIIKTFLNLAKMTIHLRSYHSASSYLKQAEKVYLDNNIADDFLLGEIYYNMARTYFNIENLDNALEYSYMAKRKLEETYSDNSYAKTLLTLAEEFNKKGNLLKATKYSKKALEVYRKIEYNKNVSNIEHNLGKLFYELDDIDESFKHYEISEKIISQNEVGSVVDILIDVCKAHLKLKNIEQCETIVHKISNIIDADDIKRQIECKLMQYTIFNVLERHAEAEEILIEAYNIAKETGDLLKAGELAMRIGKHFMNKKEEGQAAYYLEEGIKLFEEIGLVK</sequence>
<gene>
    <name evidence="3" type="ORF">SAMN05421842_1029</name>
</gene>
<dbReference type="RefSeq" id="WP_090088190.1">
    <property type="nucleotide sequence ID" value="NZ_FOMG01000002.1"/>
</dbReference>
<keyword evidence="1" id="KW-0238">DNA-binding</keyword>
<dbReference type="SMART" id="SM00028">
    <property type="entry name" value="TPR"/>
    <property type="match status" value="6"/>
</dbReference>
<dbReference type="SUPFAM" id="SSF48452">
    <property type="entry name" value="TPR-like"/>
    <property type="match status" value="2"/>
</dbReference>
<protein>
    <submittedName>
        <fullName evidence="3">Tetratricopeptide repeat-containing protein</fullName>
    </submittedName>
</protein>
<reference evidence="3 4" key="1">
    <citation type="submission" date="2016-10" db="EMBL/GenBank/DDBJ databases">
        <authorList>
            <person name="de Groot N.N."/>
        </authorList>
    </citation>
    <scope>NUCLEOTIDE SEQUENCE [LARGE SCALE GENOMIC DNA]</scope>
    <source>
        <strain evidence="3 4">DSM 12992</strain>
    </source>
</reference>
<dbReference type="GO" id="GO:0005829">
    <property type="term" value="C:cytosol"/>
    <property type="evidence" value="ECO:0007669"/>
    <property type="project" value="TreeGrafter"/>
</dbReference>
<evidence type="ECO:0000259" key="2">
    <source>
        <dbReference type="PROSITE" id="PS50943"/>
    </source>
</evidence>
<proteinExistence type="predicted"/>
<dbReference type="OrthoDB" id="2986817at2"/>
<dbReference type="Pfam" id="PF01381">
    <property type="entry name" value="HTH_3"/>
    <property type="match status" value="1"/>
</dbReference>
<dbReference type="EMBL" id="FOMG01000002">
    <property type="protein sequence ID" value="SFC27499.1"/>
    <property type="molecule type" value="Genomic_DNA"/>
</dbReference>
<feature type="domain" description="HTH cro/C1-type" evidence="2">
    <location>
        <begin position="10"/>
        <end position="63"/>
    </location>
</feature>
<organism evidence="3 4">
    <name type="scientific">Clostridium uliginosum</name>
    <dbReference type="NCBI Taxonomy" id="119641"/>
    <lineage>
        <taxon>Bacteria</taxon>
        <taxon>Bacillati</taxon>
        <taxon>Bacillota</taxon>
        <taxon>Clostridia</taxon>
        <taxon>Eubacteriales</taxon>
        <taxon>Clostridiaceae</taxon>
        <taxon>Clostridium</taxon>
    </lineage>
</organism>
<dbReference type="Pfam" id="PF17874">
    <property type="entry name" value="TPR_MalT"/>
    <property type="match status" value="1"/>
</dbReference>
<dbReference type="SUPFAM" id="SSF47413">
    <property type="entry name" value="lambda repressor-like DNA-binding domains"/>
    <property type="match status" value="1"/>
</dbReference>
<dbReference type="SMART" id="SM00530">
    <property type="entry name" value="HTH_XRE"/>
    <property type="match status" value="1"/>
</dbReference>
<dbReference type="Gene3D" id="1.25.40.10">
    <property type="entry name" value="Tetratricopeptide repeat domain"/>
    <property type="match status" value="2"/>
</dbReference>
<dbReference type="InterPro" id="IPR041617">
    <property type="entry name" value="TPR_MalT"/>
</dbReference>
<dbReference type="PANTHER" id="PTHR46797:SF1">
    <property type="entry name" value="METHYLPHOSPHONATE SYNTHASE"/>
    <property type="match status" value="1"/>
</dbReference>
<dbReference type="InterPro" id="IPR001387">
    <property type="entry name" value="Cro/C1-type_HTH"/>
</dbReference>
<evidence type="ECO:0000313" key="3">
    <source>
        <dbReference type="EMBL" id="SFC27499.1"/>
    </source>
</evidence>
<keyword evidence="4" id="KW-1185">Reference proteome</keyword>
<dbReference type="InterPro" id="IPR019734">
    <property type="entry name" value="TPR_rpt"/>
</dbReference>
<dbReference type="InterPro" id="IPR010982">
    <property type="entry name" value="Lambda_DNA-bd_dom_sf"/>
</dbReference>
<dbReference type="PANTHER" id="PTHR46797">
    <property type="entry name" value="HTH-TYPE TRANSCRIPTIONAL REGULATOR"/>
    <property type="match status" value="1"/>
</dbReference>